<dbReference type="InterPro" id="IPR003593">
    <property type="entry name" value="AAA+_ATPase"/>
</dbReference>
<dbReference type="RefSeq" id="WP_008481922.1">
    <property type="nucleotide sequence ID" value="NZ_CAGS01000726.1"/>
</dbReference>
<keyword evidence="6" id="KW-0378">Hydrolase</keyword>
<dbReference type="InterPro" id="IPR003439">
    <property type="entry name" value="ABC_transporter-like_ATP-bd"/>
</dbReference>
<keyword evidence="3" id="KW-0547">Nucleotide-binding</keyword>
<reference evidence="6 7" key="1">
    <citation type="journal article" date="2012" name="ISME J.">
        <title>Nitrification expanded: discovery, physiology and genomics of a nitrite-oxidizing bacterium from the phylum Chloroflexi.</title>
        <authorList>
            <person name="Sorokin D.Y."/>
            <person name="Lucker S."/>
            <person name="Vejmelkova D."/>
            <person name="Kostrikina N.A."/>
            <person name="Kleerebezem R."/>
            <person name="Rijpstra W.I."/>
            <person name="Damste J.S."/>
            <person name="Le Paslier D."/>
            <person name="Muyzer G."/>
            <person name="Wagner M."/>
            <person name="van Loosdrecht M.C."/>
            <person name="Daims H."/>
        </authorList>
    </citation>
    <scope>NUCLEOTIDE SEQUENCE [LARGE SCALE GENOMIC DNA]</scope>
    <source>
        <strain evidence="7">none</strain>
    </source>
</reference>
<evidence type="ECO:0000313" key="7">
    <source>
        <dbReference type="Proteomes" id="UP000004221"/>
    </source>
</evidence>
<keyword evidence="7" id="KW-1185">Reference proteome</keyword>
<dbReference type="GO" id="GO:0016887">
    <property type="term" value="F:ATP hydrolysis activity"/>
    <property type="evidence" value="ECO:0007669"/>
    <property type="project" value="InterPro"/>
</dbReference>
<dbReference type="PROSITE" id="PS50893">
    <property type="entry name" value="ABC_TRANSPORTER_2"/>
    <property type="match status" value="1"/>
</dbReference>
<evidence type="ECO:0000256" key="1">
    <source>
        <dbReference type="ARBA" id="ARBA00005417"/>
    </source>
</evidence>
<gene>
    <name evidence="6" type="primary">oppF</name>
    <name evidence="6" type="ORF">NITHO_90010</name>
</gene>
<dbReference type="GO" id="GO:0055085">
    <property type="term" value="P:transmembrane transport"/>
    <property type="evidence" value="ECO:0007669"/>
    <property type="project" value="UniProtKB-ARBA"/>
</dbReference>
<accession>I4ENG3</accession>
<dbReference type="NCBIfam" id="NF008453">
    <property type="entry name" value="PRK11308.1"/>
    <property type="match status" value="1"/>
</dbReference>
<dbReference type="Gene3D" id="3.40.50.300">
    <property type="entry name" value="P-loop containing nucleotide triphosphate hydrolases"/>
    <property type="match status" value="1"/>
</dbReference>
<feature type="domain" description="ABC transporter" evidence="5">
    <location>
        <begin position="31"/>
        <end position="271"/>
    </location>
</feature>
<dbReference type="FunFam" id="3.40.50.300:FF:000016">
    <property type="entry name" value="Oligopeptide ABC transporter ATP-binding component"/>
    <property type="match status" value="1"/>
</dbReference>
<comment type="similarity">
    <text evidence="1">Belongs to the ABC transporter superfamily.</text>
</comment>
<name>I4ENG3_9BACT</name>
<dbReference type="PANTHER" id="PTHR43776">
    <property type="entry name" value="TRANSPORT ATP-BINDING PROTEIN"/>
    <property type="match status" value="1"/>
</dbReference>
<dbReference type="Pfam" id="PF00005">
    <property type="entry name" value="ABC_tran"/>
    <property type="match status" value="1"/>
</dbReference>
<evidence type="ECO:0000256" key="4">
    <source>
        <dbReference type="ARBA" id="ARBA00022840"/>
    </source>
</evidence>
<dbReference type="CDD" id="cd03257">
    <property type="entry name" value="ABC_NikE_OppD_transporters"/>
    <property type="match status" value="1"/>
</dbReference>
<dbReference type="NCBIfam" id="TIGR01727">
    <property type="entry name" value="oligo_HPY"/>
    <property type="match status" value="1"/>
</dbReference>
<dbReference type="GO" id="GO:0015833">
    <property type="term" value="P:peptide transport"/>
    <property type="evidence" value="ECO:0007669"/>
    <property type="project" value="InterPro"/>
</dbReference>
<dbReference type="GO" id="GO:0005524">
    <property type="term" value="F:ATP binding"/>
    <property type="evidence" value="ECO:0007669"/>
    <property type="project" value="UniProtKB-KW"/>
</dbReference>
<dbReference type="InterPro" id="IPR050319">
    <property type="entry name" value="ABC_transp_ATP-bind"/>
</dbReference>
<proteinExistence type="inferred from homology"/>
<dbReference type="InterPro" id="IPR013563">
    <property type="entry name" value="Oligopep_ABC_C"/>
</dbReference>
<dbReference type="AlphaFoldDB" id="I4ENG3"/>
<dbReference type="InterPro" id="IPR027417">
    <property type="entry name" value="P-loop_NTPase"/>
</dbReference>
<dbReference type="Proteomes" id="UP000004221">
    <property type="component" value="Unassembled WGS sequence"/>
</dbReference>
<dbReference type="PANTHER" id="PTHR43776:SF7">
    <property type="entry name" value="D,D-DIPEPTIDE TRANSPORT ATP-BINDING PROTEIN DDPF-RELATED"/>
    <property type="match status" value="1"/>
</dbReference>
<sequence length="343" mass="38017">MVTEGAREKMVNGEAGTALLTVKDLSVHFPVSRGTVFRRQSGLVRAVDGVSFEIYPGETLGLVGESGCGKSTLGRALLQLCKPAAGEVRFHGTDLTRLKTGEMRKMRRHLQMIFQDPYASLNPRMTVGRIISEPLEIHKLVPRKQRNERVRELLQMVGLNPHFASRYPHEFSGGQLQRVGVARALALNPDFIVADEPVSALDVSIQAQIINLLGDLQDRFGLTYLFIAHNLSVVRHISDRVAVMYLGKVVELAGRDTLYRSPLHPYTKALLSAVPIPDPVAERKRERIILTGDVPSPINPPAGCRFHTRCPYAMDVCRTIEPRFAEQEAGHFVACHLYPNSGA</sequence>
<comment type="caution">
    <text evidence="6">The sequence shown here is derived from an EMBL/GenBank/DDBJ whole genome shotgun (WGS) entry which is preliminary data.</text>
</comment>
<dbReference type="PROSITE" id="PS00211">
    <property type="entry name" value="ABC_TRANSPORTER_1"/>
    <property type="match status" value="1"/>
</dbReference>
<evidence type="ECO:0000259" key="5">
    <source>
        <dbReference type="PROSITE" id="PS50893"/>
    </source>
</evidence>
<dbReference type="SUPFAM" id="SSF52540">
    <property type="entry name" value="P-loop containing nucleoside triphosphate hydrolases"/>
    <property type="match status" value="1"/>
</dbReference>
<protein>
    <submittedName>
        <fullName evidence="6">Oligopeptide transport protein (ABC superfamily,ATP-binding protein)</fullName>
        <ecNumber evidence="6">3.6.3.27</ecNumber>
    </submittedName>
</protein>
<dbReference type="EC" id="3.6.3.27" evidence="6"/>
<dbReference type="SMART" id="SM00382">
    <property type="entry name" value="AAA"/>
    <property type="match status" value="1"/>
</dbReference>
<evidence type="ECO:0000256" key="3">
    <source>
        <dbReference type="ARBA" id="ARBA00022741"/>
    </source>
</evidence>
<evidence type="ECO:0000313" key="6">
    <source>
        <dbReference type="EMBL" id="CCF86226.1"/>
    </source>
</evidence>
<evidence type="ECO:0000256" key="2">
    <source>
        <dbReference type="ARBA" id="ARBA00022448"/>
    </source>
</evidence>
<dbReference type="Pfam" id="PF08352">
    <property type="entry name" value="oligo_HPY"/>
    <property type="match status" value="1"/>
</dbReference>
<dbReference type="EMBL" id="CAGS01000726">
    <property type="protein sequence ID" value="CCF86226.1"/>
    <property type="molecule type" value="Genomic_DNA"/>
</dbReference>
<dbReference type="InterPro" id="IPR017871">
    <property type="entry name" value="ABC_transporter-like_CS"/>
</dbReference>
<keyword evidence="4 6" id="KW-0067">ATP-binding</keyword>
<keyword evidence="2" id="KW-0813">Transport</keyword>
<organism evidence="6 7">
    <name type="scientific">Nitrolancea hollandica Lb</name>
    <dbReference type="NCBI Taxonomy" id="1129897"/>
    <lineage>
        <taxon>Bacteria</taxon>
        <taxon>Pseudomonadati</taxon>
        <taxon>Thermomicrobiota</taxon>
        <taxon>Thermomicrobia</taxon>
        <taxon>Sphaerobacterales</taxon>
        <taxon>Sphaerobacterineae</taxon>
        <taxon>Sphaerobacteraceae</taxon>
        <taxon>Nitrolancea</taxon>
    </lineage>
</organism>